<reference evidence="2 3" key="1">
    <citation type="submission" date="2023-08" db="EMBL/GenBank/DDBJ databases">
        <title>Pseudoalteromonas haloplanktis LL1 genome.</title>
        <authorList>
            <person name="Wu S."/>
        </authorList>
    </citation>
    <scope>NUCLEOTIDE SEQUENCE [LARGE SCALE GENOMIC DNA]</scope>
    <source>
        <strain evidence="2 3">LL1</strain>
    </source>
</reference>
<organism evidence="2 3">
    <name type="scientific">Pseudoalteromonas haloplanktis</name>
    <name type="common">Alteromonas haloplanktis</name>
    <dbReference type="NCBI Taxonomy" id="228"/>
    <lineage>
        <taxon>Bacteria</taxon>
        <taxon>Pseudomonadati</taxon>
        <taxon>Pseudomonadota</taxon>
        <taxon>Gammaproteobacteria</taxon>
        <taxon>Alteromonadales</taxon>
        <taxon>Pseudoalteromonadaceae</taxon>
        <taxon>Pseudoalteromonas</taxon>
    </lineage>
</organism>
<proteinExistence type="predicted"/>
<dbReference type="Proteomes" id="UP001226574">
    <property type="component" value="Unassembled WGS sequence"/>
</dbReference>
<gene>
    <name evidence="2" type="ORF">RC083_16445</name>
</gene>
<keyword evidence="1" id="KW-0812">Transmembrane</keyword>
<dbReference type="RefSeq" id="WP_309039420.1">
    <property type="nucleotide sequence ID" value="NZ_JAVIFY010000013.1"/>
</dbReference>
<feature type="transmembrane region" description="Helical" evidence="1">
    <location>
        <begin position="84"/>
        <end position="103"/>
    </location>
</feature>
<dbReference type="EMBL" id="JAVIFY010000013">
    <property type="protein sequence ID" value="MDQ9093168.1"/>
    <property type="molecule type" value="Genomic_DNA"/>
</dbReference>
<feature type="transmembrane region" description="Helical" evidence="1">
    <location>
        <begin position="12"/>
        <end position="33"/>
    </location>
</feature>
<keyword evidence="3" id="KW-1185">Reference proteome</keyword>
<evidence type="ECO:0000313" key="3">
    <source>
        <dbReference type="Proteomes" id="UP001226574"/>
    </source>
</evidence>
<evidence type="ECO:0008006" key="4">
    <source>
        <dbReference type="Google" id="ProtNLM"/>
    </source>
</evidence>
<protein>
    <recommendedName>
        <fullName evidence="4">DoxX protein</fullName>
    </recommendedName>
</protein>
<feature type="transmembrane region" description="Helical" evidence="1">
    <location>
        <begin position="109"/>
        <end position="127"/>
    </location>
</feature>
<feature type="transmembrane region" description="Helical" evidence="1">
    <location>
        <begin position="58"/>
        <end position="77"/>
    </location>
</feature>
<name>A0ABU1BFA9_PSEHA</name>
<keyword evidence="1" id="KW-1133">Transmembrane helix</keyword>
<sequence>MSQSFSSDLKNRLQWSLFSLRLGVFVVMLMWTLDKFVNPGHSARIFEHFYGISGSTDIVAYILGALQLILVLGFMAGIKKRITYGLIFLMHGASTLSSYAQYLDGFNNLLFFAAWPMWAACFALYMLRDEDTKFIVKS</sequence>
<evidence type="ECO:0000256" key="1">
    <source>
        <dbReference type="SAM" id="Phobius"/>
    </source>
</evidence>
<keyword evidence="1" id="KW-0472">Membrane</keyword>
<accession>A0ABU1BFA9</accession>
<comment type="caution">
    <text evidence="2">The sequence shown here is derived from an EMBL/GenBank/DDBJ whole genome shotgun (WGS) entry which is preliminary data.</text>
</comment>
<evidence type="ECO:0000313" key="2">
    <source>
        <dbReference type="EMBL" id="MDQ9093168.1"/>
    </source>
</evidence>